<sequence length="266" mass="28730">MVVPVELLVVKRVTPTTFVEPGGIATYTVEITNTSGTTTVNVDSIDDDLYGDLLDPTNPLVTDNTCLALDGDPIGPNGTVTCTFKALVDGNPGDVVTDTVLACVTQVGVPEPICGDASASVTITDEFVPPTLIKTALSTANCSMQVDATYQVVVQNNSTKDSLTVNTLTDNRFGNITAPHAAGGLRAGREHDLHRPAERRHRRQHHLLVRRSHRQQSVRLQPREHGDGRRDGQRQRAEHALGLGHGDRVDHAVGGPRHERARRRLG</sequence>
<dbReference type="Proteomes" id="UP001150924">
    <property type="component" value="Unassembled WGS sequence"/>
</dbReference>
<accession>A0A9X3J2X7</accession>
<feature type="compositionally biased region" description="Basic and acidic residues" evidence="1">
    <location>
        <begin position="187"/>
        <end position="196"/>
    </location>
</feature>
<feature type="region of interest" description="Disordered" evidence="1">
    <location>
        <begin position="180"/>
        <end position="266"/>
    </location>
</feature>
<evidence type="ECO:0008006" key="4">
    <source>
        <dbReference type="Google" id="ProtNLM"/>
    </source>
</evidence>
<evidence type="ECO:0000313" key="2">
    <source>
        <dbReference type="EMBL" id="MCY1013136.1"/>
    </source>
</evidence>
<evidence type="ECO:0000313" key="3">
    <source>
        <dbReference type="Proteomes" id="UP001150924"/>
    </source>
</evidence>
<dbReference type="RefSeq" id="WP_267776847.1">
    <property type="nucleotide sequence ID" value="NZ_JAPNKE010000002.1"/>
</dbReference>
<keyword evidence="3" id="KW-1185">Reference proteome</keyword>
<comment type="caution">
    <text evidence="2">The sequence shown here is derived from an EMBL/GenBank/DDBJ whole genome shotgun (WGS) entry which is preliminary data.</text>
</comment>
<dbReference type="AlphaFoldDB" id="A0A9X3J2X7"/>
<protein>
    <recommendedName>
        <fullName evidence="4">DUF11 domain-containing protein</fullName>
    </recommendedName>
</protein>
<feature type="compositionally biased region" description="Basic residues" evidence="1">
    <location>
        <begin position="197"/>
        <end position="216"/>
    </location>
</feature>
<feature type="compositionally biased region" description="Basic and acidic residues" evidence="1">
    <location>
        <begin position="221"/>
        <end position="251"/>
    </location>
</feature>
<proteinExistence type="predicted"/>
<name>A0A9X3J2X7_9BACT</name>
<organism evidence="2 3">
    <name type="scientific">Nannocystis pusilla</name>
    <dbReference type="NCBI Taxonomy" id="889268"/>
    <lineage>
        <taxon>Bacteria</taxon>
        <taxon>Pseudomonadati</taxon>
        <taxon>Myxococcota</taxon>
        <taxon>Polyangia</taxon>
        <taxon>Nannocystales</taxon>
        <taxon>Nannocystaceae</taxon>
        <taxon>Nannocystis</taxon>
    </lineage>
</organism>
<gene>
    <name evidence="2" type="ORF">OV079_47935</name>
</gene>
<evidence type="ECO:0000256" key="1">
    <source>
        <dbReference type="SAM" id="MobiDB-lite"/>
    </source>
</evidence>
<dbReference type="EMBL" id="JAPNKE010000002">
    <property type="protein sequence ID" value="MCY1013136.1"/>
    <property type="molecule type" value="Genomic_DNA"/>
</dbReference>
<reference evidence="2" key="1">
    <citation type="submission" date="2022-11" db="EMBL/GenBank/DDBJ databases">
        <title>Minimal conservation of predation-associated metabolite biosynthetic gene clusters underscores biosynthetic potential of Myxococcota including descriptions for ten novel species: Archangium lansinium sp. nov., Myxococcus landrumus sp. nov., Nannocystis bai.</title>
        <authorList>
            <person name="Ahearne A."/>
            <person name="Stevens C."/>
            <person name="Phillips K."/>
        </authorList>
    </citation>
    <scope>NUCLEOTIDE SEQUENCE</scope>
    <source>
        <strain evidence="2">Na p29</strain>
    </source>
</reference>